<dbReference type="STRING" id="1314790.A0A1Y1YNB0"/>
<name>A0A1Y1YNB0_9FUNG</name>
<comment type="similarity">
    <text evidence="1">Belongs to the CWC26 family.</text>
</comment>
<keyword evidence="4" id="KW-1185">Reference proteome</keyword>
<feature type="region of interest" description="Disordered" evidence="2">
    <location>
        <begin position="1"/>
        <end position="179"/>
    </location>
</feature>
<dbReference type="InterPro" id="IPR018609">
    <property type="entry name" value="Bud13"/>
</dbReference>
<accession>A0A1Y1YNB0</accession>
<evidence type="ECO:0000256" key="2">
    <source>
        <dbReference type="SAM" id="MobiDB-lite"/>
    </source>
</evidence>
<evidence type="ECO:0000256" key="1">
    <source>
        <dbReference type="ARBA" id="ARBA00011069"/>
    </source>
</evidence>
<sequence length="363" mass="41080">MSSNRDYILQKYLSPGTADETKKKKKKPKSSKSIIRQANLCIVDEDDLGGWPTQGSHKPTTTDLDVPAPKKPTFKNSSESGWQTIREAELPVEEDELPVIVPGEYTEADLRASLKSKSPQEDGPMAASTQQDLTERKRRSVTPPPSTKRRISPSPEIPSISDGPKMSNGASVGLQSAESLKADLDRRQLEIHKAFNQMDPSVSGQHAETVYRDKSGKKISLSAQRAELANQRRKEEEEQAKLMEWGKGLVQRQEAIVKRNQEEMEKNKPLARYKDDVELNEELRSKDRWNDPAAGFLTKSKKSKTKWPVYQGPPAPPNRFGIPPGYRWDGVDRSNGFEKEFFQRKYSKNSMAEEAYKWSTEDM</sequence>
<dbReference type="GO" id="GO:0003723">
    <property type="term" value="F:RNA binding"/>
    <property type="evidence" value="ECO:0007669"/>
    <property type="project" value="TreeGrafter"/>
</dbReference>
<dbReference type="AlphaFoldDB" id="A0A1Y1YNB0"/>
<evidence type="ECO:0000313" key="3">
    <source>
        <dbReference type="EMBL" id="ORX99468.1"/>
    </source>
</evidence>
<proteinExistence type="inferred from homology"/>
<dbReference type="PANTHER" id="PTHR31809">
    <property type="entry name" value="BUD13 HOMOLOG"/>
    <property type="match status" value="1"/>
</dbReference>
<feature type="region of interest" description="Disordered" evidence="2">
    <location>
        <begin position="191"/>
        <end position="239"/>
    </location>
</feature>
<dbReference type="InterPro" id="IPR051112">
    <property type="entry name" value="CWC26_splicing_factor"/>
</dbReference>
<evidence type="ECO:0008006" key="5">
    <source>
        <dbReference type="Google" id="ProtNLM"/>
    </source>
</evidence>
<dbReference type="PANTHER" id="PTHR31809:SF0">
    <property type="entry name" value="BUD13 HOMOLOG"/>
    <property type="match status" value="1"/>
</dbReference>
<feature type="compositionally biased region" description="Polar residues" evidence="2">
    <location>
        <begin position="53"/>
        <end position="63"/>
    </location>
</feature>
<gene>
    <name evidence="3" type="ORF">K493DRAFT_279626</name>
</gene>
<feature type="compositionally biased region" description="Low complexity" evidence="2">
    <location>
        <begin position="152"/>
        <end position="161"/>
    </location>
</feature>
<dbReference type="InParanoid" id="A0A1Y1YNB0"/>
<reference evidence="3 4" key="1">
    <citation type="submission" date="2016-07" db="EMBL/GenBank/DDBJ databases">
        <title>Pervasive Adenine N6-methylation of Active Genes in Fungi.</title>
        <authorList>
            <consortium name="DOE Joint Genome Institute"/>
            <person name="Mondo S.J."/>
            <person name="Dannebaum R.O."/>
            <person name="Kuo R.C."/>
            <person name="Labutti K."/>
            <person name="Haridas S."/>
            <person name="Kuo A."/>
            <person name="Salamov A."/>
            <person name="Ahrendt S.R."/>
            <person name="Lipzen A."/>
            <person name="Sullivan W."/>
            <person name="Andreopoulos W.B."/>
            <person name="Clum A."/>
            <person name="Lindquist E."/>
            <person name="Daum C."/>
            <person name="Ramamoorthy G.K."/>
            <person name="Gryganskyi A."/>
            <person name="Culley D."/>
            <person name="Magnuson J.K."/>
            <person name="James T.Y."/>
            <person name="O'Malley M.A."/>
            <person name="Stajich J.E."/>
            <person name="Spatafora J.W."/>
            <person name="Visel A."/>
            <person name="Grigoriev I.V."/>
        </authorList>
    </citation>
    <scope>NUCLEOTIDE SEQUENCE [LARGE SCALE GENOMIC DNA]</scope>
    <source>
        <strain evidence="3 4">CBS 931.73</strain>
    </source>
</reference>
<organism evidence="3 4">
    <name type="scientific">Basidiobolus meristosporus CBS 931.73</name>
    <dbReference type="NCBI Taxonomy" id="1314790"/>
    <lineage>
        <taxon>Eukaryota</taxon>
        <taxon>Fungi</taxon>
        <taxon>Fungi incertae sedis</taxon>
        <taxon>Zoopagomycota</taxon>
        <taxon>Entomophthoromycotina</taxon>
        <taxon>Basidiobolomycetes</taxon>
        <taxon>Basidiobolales</taxon>
        <taxon>Basidiobolaceae</taxon>
        <taxon>Basidiobolus</taxon>
    </lineage>
</organism>
<dbReference type="FunCoup" id="A0A1Y1YNB0">
    <property type="interactions" value="101"/>
</dbReference>
<feature type="region of interest" description="Disordered" evidence="2">
    <location>
        <begin position="304"/>
        <end position="325"/>
    </location>
</feature>
<comment type="caution">
    <text evidence="3">The sequence shown here is derived from an EMBL/GenBank/DDBJ whole genome shotgun (WGS) entry which is preliminary data.</text>
</comment>
<protein>
    <recommendedName>
        <fullName evidence="5">Pre-mRNA-splicing factor CWC26</fullName>
    </recommendedName>
</protein>
<dbReference type="Pfam" id="PF09736">
    <property type="entry name" value="Bud13"/>
    <property type="match status" value="1"/>
</dbReference>
<dbReference type="GO" id="GO:0070274">
    <property type="term" value="C:RES complex"/>
    <property type="evidence" value="ECO:0007669"/>
    <property type="project" value="TreeGrafter"/>
</dbReference>
<dbReference type="Proteomes" id="UP000193498">
    <property type="component" value="Unassembled WGS sequence"/>
</dbReference>
<dbReference type="OrthoDB" id="6022at2759"/>
<dbReference type="GO" id="GO:0000398">
    <property type="term" value="P:mRNA splicing, via spliceosome"/>
    <property type="evidence" value="ECO:0007669"/>
    <property type="project" value="TreeGrafter"/>
</dbReference>
<dbReference type="GO" id="GO:0005684">
    <property type="term" value="C:U2-type spliceosomal complex"/>
    <property type="evidence" value="ECO:0007669"/>
    <property type="project" value="TreeGrafter"/>
</dbReference>
<feature type="compositionally biased region" description="Polar residues" evidence="2">
    <location>
        <begin position="168"/>
        <end position="178"/>
    </location>
</feature>
<evidence type="ECO:0000313" key="4">
    <source>
        <dbReference type="Proteomes" id="UP000193498"/>
    </source>
</evidence>
<dbReference type="EMBL" id="MCFE01000097">
    <property type="protein sequence ID" value="ORX99468.1"/>
    <property type="molecule type" value="Genomic_DNA"/>
</dbReference>
<feature type="compositionally biased region" description="Basic and acidic residues" evidence="2">
    <location>
        <begin position="230"/>
        <end position="239"/>
    </location>
</feature>
<feature type="compositionally biased region" description="Polar residues" evidence="2">
    <location>
        <begin position="74"/>
        <end position="83"/>
    </location>
</feature>